<gene>
    <name evidence="2" type="ORF">CWB98_13465</name>
</gene>
<name>A0A5S3WZ14_9GAMM</name>
<dbReference type="PANTHER" id="PTHR43685:SF2">
    <property type="entry name" value="GLYCOSYLTRANSFERASE 2-LIKE DOMAIN-CONTAINING PROTEIN"/>
    <property type="match status" value="1"/>
</dbReference>
<dbReference type="CDD" id="cd00761">
    <property type="entry name" value="Glyco_tranf_GTA_type"/>
    <property type="match status" value="1"/>
</dbReference>
<dbReference type="InterPro" id="IPR029044">
    <property type="entry name" value="Nucleotide-diphossugar_trans"/>
</dbReference>
<dbReference type="EMBL" id="PNCJ01000017">
    <property type="protein sequence ID" value="TMP36630.1"/>
    <property type="molecule type" value="Genomic_DNA"/>
</dbReference>
<dbReference type="OrthoDB" id="9802649at2"/>
<comment type="caution">
    <text evidence="2">The sequence shown here is derived from an EMBL/GenBank/DDBJ whole genome shotgun (WGS) entry which is preliminary data.</text>
</comment>
<evidence type="ECO:0000259" key="1">
    <source>
        <dbReference type="Pfam" id="PF00535"/>
    </source>
</evidence>
<evidence type="ECO:0000313" key="3">
    <source>
        <dbReference type="Proteomes" id="UP000306719"/>
    </source>
</evidence>
<dbReference type="AlphaFoldDB" id="A0A5S3WZ14"/>
<reference evidence="3" key="2">
    <citation type="submission" date="2019-06" db="EMBL/GenBank/DDBJ databases">
        <title>Co-occurence of chitin degradation, pigmentation and bioactivity in marine Pseudoalteromonas.</title>
        <authorList>
            <person name="Sonnenschein E.C."/>
            <person name="Bech P.K."/>
        </authorList>
    </citation>
    <scope>NUCLEOTIDE SEQUENCE [LARGE SCALE GENOMIC DNA]</scope>
    <source>
        <strain evidence="3">S2599</strain>
    </source>
</reference>
<sequence length="306" mass="34439">MKVKISIVIPLYNKEKYIERCLKSIRKQVYQDFEIIIVNDGSTDGSADIVRKLALSNLTLIDQKNSGVSAARNTGIAHANGEWIAFIDADDYWEPTYLEEMLTLTKKFPGASLCCSGYGFEGPDGFRPAKLCVPGEGDYRVIDNYFYTTCRGNLPVTASSVMIRKSVLEEIGGFPLGWSMGEDIFVWMRIAIEYQQVICIKNLAIYDESDVESATKTNKVLDVLPHVKALEDWIQCAKVPPEMMREARNLVHRSYIFTALQNIKFGSRANARKLLSNVNVRVSLHYIAALLLTIAPKSLVDKLLRK</sequence>
<protein>
    <recommendedName>
        <fullName evidence="1">Glycosyltransferase 2-like domain-containing protein</fullName>
    </recommendedName>
</protein>
<feature type="domain" description="Glycosyltransferase 2-like" evidence="1">
    <location>
        <begin position="6"/>
        <end position="171"/>
    </location>
</feature>
<dbReference type="Proteomes" id="UP000306719">
    <property type="component" value="Unassembled WGS sequence"/>
</dbReference>
<organism evidence="2 3">
    <name type="scientific">Pseudoalteromonas rubra</name>
    <dbReference type="NCBI Taxonomy" id="43658"/>
    <lineage>
        <taxon>Bacteria</taxon>
        <taxon>Pseudomonadati</taxon>
        <taxon>Pseudomonadota</taxon>
        <taxon>Gammaproteobacteria</taxon>
        <taxon>Alteromonadales</taxon>
        <taxon>Pseudoalteromonadaceae</taxon>
        <taxon>Pseudoalteromonas</taxon>
    </lineage>
</organism>
<accession>A0A5S3WZ14</accession>
<dbReference type="InterPro" id="IPR050834">
    <property type="entry name" value="Glycosyltransf_2"/>
</dbReference>
<proteinExistence type="predicted"/>
<dbReference type="Gene3D" id="3.90.550.10">
    <property type="entry name" value="Spore Coat Polysaccharide Biosynthesis Protein SpsA, Chain A"/>
    <property type="match status" value="1"/>
</dbReference>
<dbReference type="PANTHER" id="PTHR43685">
    <property type="entry name" value="GLYCOSYLTRANSFERASE"/>
    <property type="match status" value="1"/>
</dbReference>
<dbReference type="InterPro" id="IPR001173">
    <property type="entry name" value="Glyco_trans_2-like"/>
</dbReference>
<evidence type="ECO:0000313" key="2">
    <source>
        <dbReference type="EMBL" id="TMP36630.1"/>
    </source>
</evidence>
<dbReference type="Pfam" id="PF00535">
    <property type="entry name" value="Glycos_transf_2"/>
    <property type="match status" value="1"/>
</dbReference>
<dbReference type="SUPFAM" id="SSF53448">
    <property type="entry name" value="Nucleotide-diphospho-sugar transferases"/>
    <property type="match status" value="1"/>
</dbReference>
<reference evidence="2 3" key="1">
    <citation type="submission" date="2018-01" db="EMBL/GenBank/DDBJ databases">
        <authorList>
            <person name="Paulsen S."/>
            <person name="Gram L.K."/>
        </authorList>
    </citation>
    <scope>NUCLEOTIDE SEQUENCE [LARGE SCALE GENOMIC DNA]</scope>
    <source>
        <strain evidence="2 3">S2599</strain>
    </source>
</reference>